<name>A0AAD3SSE4_NEPGR</name>
<gene>
    <name evidence="2" type="ORF">Nepgr_017880</name>
</gene>
<dbReference type="InterPro" id="IPR027417">
    <property type="entry name" value="P-loop_NTPase"/>
</dbReference>
<keyword evidence="3" id="KW-1185">Reference proteome</keyword>
<organism evidence="2 3">
    <name type="scientific">Nepenthes gracilis</name>
    <name type="common">Slender pitcher plant</name>
    <dbReference type="NCBI Taxonomy" id="150966"/>
    <lineage>
        <taxon>Eukaryota</taxon>
        <taxon>Viridiplantae</taxon>
        <taxon>Streptophyta</taxon>
        <taxon>Embryophyta</taxon>
        <taxon>Tracheophyta</taxon>
        <taxon>Spermatophyta</taxon>
        <taxon>Magnoliopsida</taxon>
        <taxon>eudicotyledons</taxon>
        <taxon>Gunneridae</taxon>
        <taxon>Pentapetalae</taxon>
        <taxon>Caryophyllales</taxon>
        <taxon>Nepenthaceae</taxon>
        <taxon>Nepenthes</taxon>
    </lineage>
</organism>
<reference evidence="2" key="1">
    <citation type="submission" date="2023-05" db="EMBL/GenBank/DDBJ databases">
        <title>Nepenthes gracilis genome sequencing.</title>
        <authorList>
            <person name="Fukushima K."/>
        </authorList>
    </citation>
    <scope>NUCLEOTIDE SEQUENCE</scope>
    <source>
        <strain evidence="2">SING2019-196</strain>
    </source>
</reference>
<protein>
    <recommendedName>
        <fullName evidence="1">Nucleolar GTP-binding protein 1 Rossman-fold domain-containing protein</fullName>
    </recommendedName>
</protein>
<sequence length="238" mass="27026">MLMYRHMHSLQISVCWSGHMDYKYLRYQVIDSPGILDRPFEDPNIIEMCSITALAHLRAVVLFFLDISGLCGYIVAQQAALFHSFKLLFMNKQLINVCNKTNLQLLDKISDEDRMQLMEMNTEAMKTMIGQGGEPAKKEGVLLAMSTLNEEGIIALKNEACERLLDQRVELKMKSKKINDCLNLFHVAVLKSWDQKERPPHIPQAVLEAKAKQAAGKAEKEKRLIEKDFENMNGGAGV</sequence>
<dbReference type="Gene3D" id="3.40.50.300">
    <property type="entry name" value="P-loop containing nucleotide triphosphate hydrolases"/>
    <property type="match status" value="1"/>
</dbReference>
<dbReference type="InterPro" id="IPR010674">
    <property type="entry name" value="NOG1_Rossman_fold_dom"/>
</dbReference>
<dbReference type="Proteomes" id="UP001279734">
    <property type="component" value="Unassembled WGS sequence"/>
</dbReference>
<accession>A0AAD3SSE4</accession>
<evidence type="ECO:0000313" key="3">
    <source>
        <dbReference type="Proteomes" id="UP001279734"/>
    </source>
</evidence>
<dbReference type="SUPFAM" id="SSF52540">
    <property type="entry name" value="P-loop containing nucleoside triphosphate hydrolases"/>
    <property type="match status" value="1"/>
</dbReference>
<dbReference type="Pfam" id="PF06858">
    <property type="entry name" value="NOG1"/>
    <property type="match status" value="1"/>
</dbReference>
<dbReference type="AlphaFoldDB" id="A0AAD3SSE4"/>
<evidence type="ECO:0000313" key="2">
    <source>
        <dbReference type="EMBL" id="GMH16039.1"/>
    </source>
</evidence>
<dbReference type="GO" id="GO:0005525">
    <property type="term" value="F:GTP binding"/>
    <property type="evidence" value="ECO:0007669"/>
    <property type="project" value="InterPro"/>
</dbReference>
<comment type="caution">
    <text evidence="2">The sequence shown here is derived from an EMBL/GenBank/DDBJ whole genome shotgun (WGS) entry which is preliminary data.</text>
</comment>
<evidence type="ECO:0000259" key="1">
    <source>
        <dbReference type="Pfam" id="PF06858"/>
    </source>
</evidence>
<feature type="domain" description="Nucleolar GTP-binding protein 1 Rossman-fold" evidence="1">
    <location>
        <begin position="46"/>
        <end position="101"/>
    </location>
</feature>
<dbReference type="EMBL" id="BSYO01000016">
    <property type="protein sequence ID" value="GMH16039.1"/>
    <property type="molecule type" value="Genomic_DNA"/>
</dbReference>
<proteinExistence type="predicted"/>
<dbReference type="PANTHER" id="PTHR45759">
    <property type="entry name" value="NUCLEOLAR GTP-BINDING PROTEIN 1"/>
    <property type="match status" value="1"/>
</dbReference>